<evidence type="ECO:0000313" key="2">
    <source>
        <dbReference type="EMBL" id="SHI34881.1"/>
    </source>
</evidence>
<feature type="transmembrane region" description="Helical" evidence="1">
    <location>
        <begin position="12"/>
        <end position="35"/>
    </location>
</feature>
<dbReference type="RefSeq" id="WP_149733073.1">
    <property type="nucleotide sequence ID" value="NZ_FQZD01000004.1"/>
</dbReference>
<keyword evidence="3" id="KW-1185">Reference proteome</keyword>
<sequence length="161" mass="17431">MIKRYKNKQGFFLTEILIGMAVMLIILAAIVPLFANTTKTIANGTSTNHMLQEGRWALDLMAKDIAPASTILTPANNSTAATLVFQRSDIAGNITYSLVNNELRRQIGSGTQYPLTNGSLVQIISASFQSGLNGENITITLSLTDGSHTTQLTRTVFLLNN</sequence>
<accession>A0A1M6AER0</accession>
<evidence type="ECO:0000256" key="1">
    <source>
        <dbReference type="SAM" id="Phobius"/>
    </source>
</evidence>
<gene>
    <name evidence="2" type="ORF">SAMN02745170_00132</name>
</gene>
<dbReference type="Proteomes" id="UP000322917">
    <property type="component" value="Unassembled WGS sequence"/>
</dbReference>
<organism evidence="2 3">
    <name type="scientific">Propionispora hippei DSM 15287</name>
    <dbReference type="NCBI Taxonomy" id="1123003"/>
    <lineage>
        <taxon>Bacteria</taxon>
        <taxon>Bacillati</taxon>
        <taxon>Bacillota</taxon>
        <taxon>Negativicutes</taxon>
        <taxon>Selenomonadales</taxon>
        <taxon>Sporomusaceae</taxon>
        <taxon>Propionispora</taxon>
    </lineage>
</organism>
<name>A0A1M6AER0_9FIRM</name>
<proteinExistence type="predicted"/>
<evidence type="ECO:0008006" key="4">
    <source>
        <dbReference type="Google" id="ProtNLM"/>
    </source>
</evidence>
<evidence type="ECO:0000313" key="3">
    <source>
        <dbReference type="Proteomes" id="UP000322917"/>
    </source>
</evidence>
<keyword evidence="1" id="KW-0812">Transmembrane</keyword>
<dbReference type="OrthoDB" id="1680482at2"/>
<keyword evidence="1" id="KW-1133">Transmembrane helix</keyword>
<dbReference type="EMBL" id="FQZD01000004">
    <property type="protein sequence ID" value="SHI34881.1"/>
    <property type="molecule type" value="Genomic_DNA"/>
</dbReference>
<protein>
    <recommendedName>
        <fullName evidence="4">Prepilin-type N-terminal cleavage/methylation domain-containing protein</fullName>
    </recommendedName>
</protein>
<keyword evidence="1" id="KW-0472">Membrane</keyword>
<reference evidence="2 3" key="1">
    <citation type="submission" date="2016-11" db="EMBL/GenBank/DDBJ databases">
        <authorList>
            <person name="Varghese N."/>
            <person name="Submissions S."/>
        </authorList>
    </citation>
    <scope>NUCLEOTIDE SEQUENCE [LARGE SCALE GENOMIC DNA]</scope>
    <source>
        <strain evidence="2 3">DSM 15287</strain>
    </source>
</reference>
<dbReference type="AlphaFoldDB" id="A0A1M6AER0"/>